<evidence type="ECO:0000313" key="7">
    <source>
        <dbReference type="EMBL" id="MBF5058920.1"/>
    </source>
</evidence>
<protein>
    <submittedName>
        <fullName evidence="7">Metal-binding lipoprotein</fullName>
    </submittedName>
</protein>
<keyword evidence="8" id="KW-1185">Reference proteome</keyword>
<proteinExistence type="inferred from homology"/>
<keyword evidence="7" id="KW-0449">Lipoprotein</keyword>
<keyword evidence="3 6" id="KW-0813">Transport</keyword>
<evidence type="ECO:0000256" key="4">
    <source>
        <dbReference type="ARBA" id="ARBA00022723"/>
    </source>
</evidence>
<dbReference type="Proteomes" id="UP001194714">
    <property type="component" value="Unassembled WGS sequence"/>
</dbReference>
<comment type="similarity">
    <text evidence="2 6">Belongs to the bacterial solute-binding protein 9 family.</text>
</comment>
<dbReference type="PRINTS" id="PR00691">
    <property type="entry name" value="ADHESINB"/>
</dbReference>
<accession>A0ABS0AY79</accession>
<keyword evidence="5" id="KW-0732">Signal</keyword>
<dbReference type="InterPro" id="IPR006129">
    <property type="entry name" value="AdhesinB"/>
</dbReference>
<dbReference type="SUPFAM" id="SSF53807">
    <property type="entry name" value="Helical backbone' metal receptor"/>
    <property type="match status" value="1"/>
</dbReference>
<evidence type="ECO:0000256" key="6">
    <source>
        <dbReference type="RuleBase" id="RU003512"/>
    </source>
</evidence>
<dbReference type="PROSITE" id="PS51257">
    <property type="entry name" value="PROKAR_LIPOPROTEIN"/>
    <property type="match status" value="1"/>
</dbReference>
<dbReference type="PRINTS" id="PR00690">
    <property type="entry name" value="ADHESNFAMILY"/>
</dbReference>
<dbReference type="PANTHER" id="PTHR42953:SF1">
    <property type="entry name" value="METAL-BINDING PROTEIN HI_0362-RELATED"/>
    <property type="match status" value="1"/>
</dbReference>
<dbReference type="InterPro" id="IPR006128">
    <property type="entry name" value="Lipoprotein_PsaA-like"/>
</dbReference>
<dbReference type="InterPro" id="IPR006127">
    <property type="entry name" value="ZnuA-like"/>
</dbReference>
<dbReference type="EMBL" id="JAAEJV010000006">
    <property type="protein sequence ID" value="MBF5058920.1"/>
    <property type="molecule type" value="Genomic_DNA"/>
</dbReference>
<name>A0ABS0AY79_9BACT</name>
<evidence type="ECO:0000256" key="1">
    <source>
        <dbReference type="ARBA" id="ARBA00004196"/>
    </source>
</evidence>
<dbReference type="RefSeq" id="WP_194847214.1">
    <property type="nucleotide sequence ID" value="NZ_JAAEJV010000006.1"/>
</dbReference>
<dbReference type="InterPro" id="IPR050492">
    <property type="entry name" value="Bact_metal-bind_prot9"/>
</dbReference>
<comment type="subcellular location">
    <subcellularLocation>
        <location evidence="1">Cell envelope</location>
    </subcellularLocation>
</comment>
<dbReference type="Gene3D" id="3.40.50.1980">
    <property type="entry name" value="Nitrogenase molybdenum iron protein domain"/>
    <property type="match status" value="2"/>
</dbReference>
<evidence type="ECO:0000256" key="3">
    <source>
        <dbReference type="ARBA" id="ARBA00022448"/>
    </source>
</evidence>
<evidence type="ECO:0000256" key="2">
    <source>
        <dbReference type="ARBA" id="ARBA00011028"/>
    </source>
</evidence>
<evidence type="ECO:0000313" key="8">
    <source>
        <dbReference type="Proteomes" id="UP001194714"/>
    </source>
</evidence>
<gene>
    <name evidence="7" type="ORF">NEPTK9_000420</name>
</gene>
<dbReference type="PANTHER" id="PTHR42953">
    <property type="entry name" value="HIGH-AFFINITY ZINC UPTAKE SYSTEM PROTEIN ZNUA-RELATED"/>
    <property type="match status" value="1"/>
</dbReference>
<comment type="caution">
    <text evidence="7">The sequence shown here is derived from an EMBL/GenBank/DDBJ whole genome shotgun (WGS) entry which is preliminary data.</text>
</comment>
<dbReference type="Pfam" id="PF01297">
    <property type="entry name" value="ZnuA"/>
    <property type="match status" value="1"/>
</dbReference>
<sequence>MRQLLLVLSLCFLAACGKPVNQSYMEESGKVKVLSTTAMIDDLVAAVGGEEIDHLSLIVGDLDPHSYELVKGDDEKLARADLIFYNGLGLEHGASLSKHLDFHPEALPLGDILYRQNPDSFIVIEGQLDPHFWMDVALFAQTIDPIVAALSKKAPQYASLFKERGEVLKKEMMERDQSLLSKMQAIPAEKRYLVTSHDAFYYFAKRYLAAPEEKEWKNRFIAPEGLAPDGQMSILDIQAVSEFLCAHHIETVFPESNINQDALKKIAAICKEKGLDVKIAPAPLYGDTMGEKESYLEMMKHNGETLNHYLP</sequence>
<organism evidence="7 8">
    <name type="scientific">Candidatus Neptunichlamydia vexilliferae</name>
    <dbReference type="NCBI Taxonomy" id="1651774"/>
    <lineage>
        <taxon>Bacteria</taxon>
        <taxon>Pseudomonadati</taxon>
        <taxon>Chlamydiota</taxon>
        <taxon>Chlamydiia</taxon>
        <taxon>Parachlamydiales</taxon>
        <taxon>Simkaniaceae</taxon>
        <taxon>Candidatus Neptunichlamydia</taxon>
    </lineage>
</organism>
<evidence type="ECO:0000256" key="5">
    <source>
        <dbReference type="ARBA" id="ARBA00022729"/>
    </source>
</evidence>
<keyword evidence="4" id="KW-0479">Metal-binding</keyword>
<reference evidence="7 8" key="1">
    <citation type="submission" date="2020-01" db="EMBL/GenBank/DDBJ databases">
        <title>Draft genome sequence of Cand. Neptunochlamydia vexilliferae K9.</title>
        <authorList>
            <person name="Schulz F."/>
            <person name="Koestlbacher S."/>
            <person name="Wascher F."/>
            <person name="Pizzetti I."/>
            <person name="Horn M."/>
        </authorList>
    </citation>
    <scope>NUCLEOTIDE SEQUENCE [LARGE SCALE GENOMIC DNA]</scope>
    <source>
        <strain evidence="7 8">K9</strain>
    </source>
</reference>